<feature type="domain" description="Trafficking protein particle complex subunit 13 N-terminal" evidence="2">
    <location>
        <begin position="8"/>
        <end position="154"/>
    </location>
</feature>
<dbReference type="Pfam" id="PF23643">
    <property type="entry name" value="TRAPPC13_C"/>
    <property type="match status" value="1"/>
</dbReference>
<dbReference type="InterPro" id="IPR055429">
    <property type="entry name" value="TRAPPC13_M"/>
</dbReference>
<evidence type="ECO:0000259" key="4">
    <source>
        <dbReference type="Pfam" id="PF23647"/>
    </source>
</evidence>
<proteinExistence type="inferred from homology"/>
<protein>
    <submittedName>
        <fullName evidence="5">Trafficking protein particle complex subunit 13</fullName>
    </submittedName>
</protein>
<dbReference type="Pfam" id="PF06159">
    <property type="entry name" value="TRAPPC13_N"/>
    <property type="match status" value="1"/>
</dbReference>
<feature type="domain" description="Trafficking protein particle complex subunit 13 C-terminal" evidence="3">
    <location>
        <begin position="284"/>
        <end position="380"/>
    </location>
</feature>
<dbReference type="AlphaFoldDB" id="A0A226DZJ4"/>
<dbReference type="InterPro" id="IPR010378">
    <property type="entry name" value="TRAPPC13"/>
</dbReference>
<keyword evidence="6" id="KW-1185">Reference proteome</keyword>
<reference evidence="5 6" key="1">
    <citation type="submission" date="2015-12" db="EMBL/GenBank/DDBJ databases">
        <title>The genome of Folsomia candida.</title>
        <authorList>
            <person name="Faddeeva A."/>
            <person name="Derks M.F."/>
            <person name="Anvar Y."/>
            <person name="Smit S."/>
            <person name="Van Straalen N."/>
            <person name="Roelofs D."/>
        </authorList>
    </citation>
    <scope>NUCLEOTIDE SEQUENCE [LARGE SCALE GENOMIC DNA]</scope>
    <source>
        <strain evidence="5 6">VU population</strain>
        <tissue evidence="5">Whole body</tissue>
    </source>
</reference>
<gene>
    <name evidence="5" type="ORF">Fcan01_15305</name>
</gene>
<accession>A0A226DZJ4</accession>
<dbReference type="InterPro" id="IPR055427">
    <property type="entry name" value="TRAPPC13_N"/>
</dbReference>
<dbReference type="EMBL" id="LNIX01000009">
    <property type="protein sequence ID" value="OXA50121.1"/>
    <property type="molecule type" value="Genomic_DNA"/>
</dbReference>
<comment type="similarity">
    <text evidence="1">Belongs to the TRAPPC13 family.</text>
</comment>
<evidence type="ECO:0000313" key="6">
    <source>
        <dbReference type="Proteomes" id="UP000198287"/>
    </source>
</evidence>
<dbReference type="OrthoDB" id="10250284at2759"/>
<sequence>MEKDVKSLLSIKVLRLVKPAMIGPLPLTCDSRDLVSDLWERELRMDVTATPGIENLSLGQFLRLPQGFGNMYLGETFTCYVVIQNESPVGVTNVSVRNRTMSLMKTGDTIDLIMNHEIKEMGKHMLICTLTYSVPSSAPTSEPIFVERFFKFQVKKPLDVKTKLYNAEPLCLEKVDLEPSSGFNCISMNGTSEKDLLIRTRMDIQQSTNFKQKWPNLLLDVEGSQQFLYRLIPKADNARTMTNIGKLDIVWKTSMGSHGRLQTSQLQRQITVLNDLRLIVEKVPDTSLVDKPFDTQCRIVNTTSDRDMDLRLELDPAIEGYIWVGVTKTNLGILAPTNQLNLTVSIFPFRTGLINVSGIRLVDLNRGEKFCFNDLTQVLVLQK</sequence>
<evidence type="ECO:0000259" key="3">
    <source>
        <dbReference type="Pfam" id="PF23643"/>
    </source>
</evidence>
<dbReference type="OMA" id="YLCVHNG"/>
<dbReference type="GO" id="GO:1990072">
    <property type="term" value="C:TRAPPIII protein complex"/>
    <property type="evidence" value="ECO:0007669"/>
    <property type="project" value="TreeGrafter"/>
</dbReference>
<dbReference type="Proteomes" id="UP000198287">
    <property type="component" value="Unassembled WGS sequence"/>
</dbReference>
<comment type="caution">
    <text evidence="5">The sequence shown here is derived from an EMBL/GenBank/DDBJ whole genome shotgun (WGS) entry which is preliminary data.</text>
</comment>
<dbReference type="PANTHER" id="PTHR13134">
    <property type="entry name" value="TRAFFICKING PROTEIN PARTICLE COMPLEX SUBUNIT 13"/>
    <property type="match status" value="1"/>
</dbReference>
<dbReference type="InterPro" id="IPR055428">
    <property type="entry name" value="TRAPPC13_C"/>
</dbReference>
<dbReference type="STRING" id="158441.A0A226DZJ4"/>
<evidence type="ECO:0000313" key="5">
    <source>
        <dbReference type="EMBL" id="OXA50121.1"/>
    </source>
</evidence>
<evidence type="ECO:0000256" key="1">
    <source>
        <dbReference type="ARBA" id="ARBA00010785"/>
    </source>
</evidence>
<dbReference type="Pfam" id="PF23647">
    <property type="entry name" value="TRAPPC13_M"/>
    <property type="match status" value="1"/>
</dbReference>
<name>A0A226DZJ4_FOLCA</name>
<feature type="domain" description="Trafficking protein particle complex subunit 13 middle" evidence="4">
    <location>
        <begin position="165"/>
        <end position="270"/>
    </location>
</feature>
<evidence type="ECO:0000259" key="2">
    <source>
        <dbReference type="Pfam" id="PF06159"/>
    </source>
</evidence>
<organism evidence="5 6">
    <name type="scientific">Folsomia candida</name>
    <name type="common">Springtail</name>
    <dbReference type="NCBI Taxonomy" id="158441"/>
    <lineage>
        <taxon>Eukaryota</taxon>
        <taxon>Metazoa</taxon>
        <taxon>Ecdysozoa</taxon>
        <taxon>Arthropoda</taxon>
        <taxon>Hexapoda</taxon>
        <taxon>Collembola</taxon>
        <taxon>Entomobryomorpha</taxon>
        <taxon>Isotomoidea</taxon>
        <taxon>Isotomidae</taxon>
        <taxon>Proisotominae</taxon>
        <taxon>Folsomia</taxon>
    </lineage>
</organism>
<dbReference type="PANTHER" id="PTHR13134:SF3">
    <property type="entry name" value="TRAFFICKING PROTEIN PARTICLE COMPLEX SUBUNIT 13"/>
    <property type="match status" value="1"/>
</dbReference>